<evidence type="ECO:0000256" key="1">
    <source>
        <dbReference type="ARBA" id="ARBA00022475"/>
    </source>
</evidence>
<dbReference type="EMBL" id="JACHOC010000009">
    <property type="protein sequence ID" value="MBB4624204.1"/>
    <property type="molecule type" value="Genomic_DNA"/>
</dbReference>
<evidence type="ECO:0000256" key="3">
    <source>
        <dbReference type="ARBA" id="ARBA00022676"/>
    </source>
</evidence>
<keyword evidence="1" id="KW-1003">Cell membrane</keyword>
<reference evidence="6 7" key="1">
    <citation type="submission" date="2020-08" db="EMBL/GenBank/DDBJ databases">
        <title>Genomic Encyclopedia of Type Strains, Phase IV (KMG-IV): sequencing the most valuable type-strain genomes for metagenomic binning, comparative biology and taxonomic classification.</title>
        <authorList>
            <person name="Goeker M."/>
        </authorList>
    </citation>
    <scope>NUCLEOTIDE SEQUENCE [LARGE SCALE GENOMIC DNA]</scope>
    <source>
        <strain evidence="6 7">DSM 102983</strain>
    </source>
</reference>
<accession>A0ABR6KRR8</accession>
<dbReference type="InterPro" id="IPR009993">
    <property type="entry name" value="WecF"/>
</dbReference>
<evidence type="ECO:0000313" key="7">
    <source>
        <dbReference type="Proteomes" id="UP000533637"/>
    </source>
</evidence>
<dbReference type="Pfam" id="PF07429">
    <property type="entry name" value="Glyco_transf_56"/>
    <property type="match status" value="1"/>
</dbReference>
<evidence type="ECO:0000256" key="4">
    <source>
        <dbReference type="ARBA" id="ARBA00022679"/>
    </source>
</evidence>
<evidence type="ECO:0000256" key="5">
    <source>
        <dbReference type="ARBA" id="ARBA00023136"/>
    </source>
</evidence>
<keyword evidence="7" id="KW-1185">Reference proteome</keyword>
<evidence type="ECO:0000256" key="2">
    <source>
        <dbReference type="ARBA" id="ARBA00022519"/>
    </source>
</evidence>
<gene>
    <name evidence="6" type="ORF">GGQ57_004132</name>
</gene>
<name>A0ABR6KRR8_9BACT</name>
<evidence type="ECO:0008006" key="8">
    <source>
        <dbReference type="Google" id="ProtNLM"/>
    </source>
</evidence>
<keyword evidence="5" id="KW-0472">Membrane</keyword>
<keyword evidence="3" id="KW-0328">Glycosyltransferase</keyword>
<comment type="caution">
    <text evidence="6">The sequence shown here is derived from an EMBL/GenBank/DDBJ whole genome shotgun (WGS) entry which is preliminary data.</text>
</comment>
<evidence type="ECO:0000313" key="6">
    <source>
        <dbReference type="EMBL" id="MBB4624204.1"/>
    </source>
</evidence>
<organism evidence="6 7">
    <name type="scientific">Parabacteroides faecis</name>
    <dbReference type="NCBI Taxonomy" id="1217282"/>
    <lineage>
        <taxon>Bacteria</taxon>
        <taxon>Pseudomonadati</taxon>
        <taxon>Bacteroidota</taxon>
        <taxon>Bacteroidia</taxon>
        <taxon>Bacteroidales</taxon>
        <taxon>Tannerellaceae</taxon>
        <taxon>Parabacteroides</taxon>
    </lineage>
</organism>
<dbReference type="Proteomes" id="UP000533637">
    <property type="component" value="Unassembled WGS sequence"/>
</dbReference>
<proteinExistence type="predicted"/>
<dbReference type="RefSeq" id="WP_183671950.1">
    <property type="nucleotide sequence ID" value="NZ_BMPB01000014.1"/>
</dbReference>
<keyword evidence="2" id="KW-0997">Cell inner membrane</keyword>
<sequence>MNRKKIVHFILDDKFIIPEMNIYDSLKEYDNEYILIKNLPFQHRVYLKEKERVREMSRWSVKKKISRSDYTDIIILHSLFSLPLDLFKFIHPSVKVVWLAWGYDLYHGKYGMEPLIKIPSLYGVYTNKYVESQENQFKSSFLIKSRMRELISQMLWPATTSLMNDVLQRIDYFGGYPGEYELIQRNDYFRAENVDYSYPLIFNLYSKNNVGSFSYNIVGNILIGNSATETNNHIDIFAKIRKFVSSDKKIIVPLSYGSSNYREYVISKGHEFFAKQFEPLVDFMPLAEYQSLIQGCSVAIFGHERQQAVGNVIMALWNGAKVFLSQDSLVYKYLKSIGLVVFSIQRDLNEREINTFLSKDEIMDNRRIVSDNFSNEAVLAKVEVMLKKALS</sequence>
<keyword evidence="4" id="KW-0808">Transferase</keyword>
<protein>
    <recommendedName>
        <fullName evidence="8">4-alpha-L-fucosyltransferase</fullName>
    </recommendedName>
</protein>